<sequence length="248" mass="27981">MSYSADEYIDMIITYGACGGNGYAAGRLYAERFPERKHHPSNRVIQNCIQRLRETGSVFITRSLSYGVQMRFCTEEKILQAYENSGKSVRHIARSFGVSRNSVYRILDRNGVRLCGIQRLTRDEKQDDTCEDKELFYGPRISDYRKPITHFGCTVKVGEMYIGLLAQCEKARKMLSSLTQASIEIDLLFESIDFYMSEKFVDKQKELEAICNPIVTKLYQSGGASGDFPDASGAESNPGDGPIIEKVD</sequence>
<dbReference type="Proteomes" id="UP000075809">
    <property type="component" value="Unassembled WGS sequence"/>
</dbReference>
<dbReference type="PANTHER" id="PTHR47326:SF1">
    <property type="entry name" value="HTH PSQ-TYPE DOMAIN-CONTAINING PROTEIN"/>
    <property type="match status" value="1"/>
</dbReference>
<dbReference type="GO" id="GO:0005634">
    <property type="term" value="C:nucleus"/>
    <property type="evidence" value="ECO:0007669"/>
    <property type="project" value="UniProtKB-SubCell"/>
</dbReference>
<dbReference type="AlphaFoldDB" id="A0A151XD50"/>
<feature type="domain" description="DUF4817" evidence="3">
    <location>
        <begin position="4"/>
        <end position="58"/>
    </location>
</feature>
<evidence type="ECO:0000313" key="4">
    <source>
        <dbReference type="EMBL" id="KYQ58302.1"/>
    </source>
</evidence>
<dbReference type="PANTHER" id="PTHR47326">
    <property type="entry name" value="TRANSPOSABLE ELEMENT TC3 TRANSPOSASE-LIKE PROTEIN"/>
    <property type="match status" value="1"/>
</dbReference>
<dbReference type="EMBL" id="KQ982294">
    <property type="protein sequence ID" value="KYQ58302.1"/>
    <property type="molecule type" value="Genomic_DNA"/>
</dbReference>
<dbReference type="Gene3D" id="1.20.1270.10">
    <property type="match status" value="1"/>
</dbReference>
<dbReference type="SUPFAM" id="SSF100934">
    <property type="entry name" value="Heat shock protein 70kD (HSP70), C-terminal subdomain"/>
    <property type="match status" value="1"/>
</dbReference>
<evidence type="ECO:0000259" key="3">
    <source>
        <dbReference type="Pfam" id="PF16087"/>
    </source>
</evidence>
<keyword evidence="5" id="KW-1185">Reference proteome</keyword>
<evidence type="ECO:0000256" key="2">
    <source>
        <dbReference type="SAM" id="MobiDB-lite"/>
    </source>
</evidence>
<protein>
    <submittedName>
        <fullName evidence="4">Heat shock cognate 70 kDa protein</fullName>
    </submittedName>
</protein>
<comment type="subcellular location">
    <subcellularLocation>
        <location evidence="1">Nucleus</location>
    </subcellularLocation>
</comment>
<reference evidence="4 5" key="1">
    <citation type="submission" date="2015-09" db="EMBL/GenBank/DDBJ databases">
        <title>Trachymyrmex zeteki WGS genome.</title>
        <authorList>
            <person name="Nygaard S."/>
            <person name="Hu H."/>
            <person name="Boomsma J."/>
            <person name="Zhang G."/>
        </authorList>
    </citation>
    <scope>NUCLEOTIDE SEQUENCE [LARGE SCALE GENOMIC DNA]</scope>
    <source>
        <strain evidence="4">Tzet28-1</strain>
        <tissue evidence="4">Whole body</tissue>
    </source>
</reference>
<dbReference type="Gene3D" id="1.10.10.60">
    <property type="entry name" value="Homeodomain-like"/>
    <property type="match status" value="1"/>
</dbReference>
<keyword evidence="4" id="KW-0346">Stress response</keyword>
<dbReference type="Pfam" id="PF13384">
    <property type="entry name" value="HTH_23"/>
    <property type="match status" value="1"/>
</dbReference>
<dbReference type="STRING" id="64791.A0A151XD50"/>
<feature type="region of interest" description="Disordered" evidence="2">
    <location>
        <begin position="226"/>
        <end position="248"/>
    </location>
</feature>
<dbReference type="InterPro" id="IPR032135">
    <property type="entry name" value="DUF4817"/>
</dbReference>
<proteinExistence type="predicted"/>
<dbReference type="Pfam" id="PF16087">
    <property type="entry name" value="DUF4817"/>
    <property type="match status" value="1"/>
</dbReference>
<dbReference type="InterPro" id="IPR009057">
    <property type="entry name" value="Homeodomain-like_sf"/>
</dbReference>
<name>A0A151XD50_9HYME</name>
<accession>A0A151XD50</accession>
<evidence type="ECO:0000256" key="1">
    <source>
        <dbReference type="ARBA" id="ARBA00004123"/>
    </source>
</evidence>
<dbReference type="InterPro" id="IPR029048">
    <property type="entry name" value="HSP70_C_sf"/>
</dbReference>
<organism evidence="4 5">
    <name type="scientific">Mycetomoellerius zeteki</name>
    <dbReference type="NCBI Taxonomy" id="64791"/>
    <lineage>
        <taxon>Eukaryota</taxon>
        <taxon>Metazoa</taxon>
        <taxon>Ecdysozoa</taxon>
        <taxon>Arthropoda</taxon>
        <taxon>Hexapoda</taxon>
        <taxon>Insecta</taxon>
        <taxon>Pterygota</taxon>
        <taxon>Neoptera</taxon>
        <taxon>Endopterygota</taxon>
        <taxon>Hymenoptera</taxon>
        <taxon>Apocrita</taxon>
        <taxon>Aculeata</taxon>
        <taxon>Formicoidea</taxon>
        <taxon>Formicidae</taxon>
        <taxon>Myrmicinae</taxon>
        <taxon>Mycetomoellerius</taxon>
    </lineage>
</organism>
<gene>
    <name evidence="4" type="ORF">ALC60_02722</name>
</gene>
<evidence type="ECO:0000313" key="5">
    <source>
        <dbReference type="Proteomes" id="UP000075809"/>
    </source>
</evidence>
<dbReference type="SUPFAM" id="SSF46689">
    <property type="entry name" value="Homeodomain-like"/>
    <property type="match status" value="1"/>
</dbReference>